<proteinExistence type="predicted"/>
<accession>A0ABW4GQT6</accession>
<evidence type="ECO:0000313" key="2">
    <source>
        <dbReference type="Proteomes" id="UP001597097"/>
    </source>
</evidence>
<organism evidence="1 2">
    <name type="scientific">Nonomuraea guangzhouensis</name>
    <dbReference type="NCBI Taxonomy" id="1291555"/>
    <lineage>
        <taxon>Bacteria</taxon>
        <taxon>Bacillati</taxon>
        <taxon>Actinomycetota</taxon>
        <taxon>Actinomycetes</taxon>
        <taxon>Streptosporangiales</taxon>
        <taxon>Streptosporangiaceae</taxon>
        <taxon>Nonomuraea</taxon>
    </lineage>
</organism>
<dbReference type="RefSeq" id="WP_281428697.1">
    <property type="nucleotide sequence ID" value="NZ_JAHKRM010000005.1"/>
</dbReference>
<evidence type="ECO:0000313" key="1">
    <source>
        <dbReference type="EMBL" id="MFD1545010.1"/>
    </source>
</evidence>
<dbReference type="Proteomes" id="UP001597097">
    <property type="component" value="Unassembled WGS sequence"/>
</dbReference>
<sequence>MVVLCVSDNQGSDGGARLRYHGRGQQLAAEGQPVDVDDLA</sequence>
<protein>
    <submittedName>
        <fullName evidence="1">Uncharacterized protein</fullName>
    </submittedName>
</protein>
<dbReference type="EMBL" id="JBHUCM010000045">
    <property type="protein sequence ID" value="MFD1545010.1"/>
    <property type="molecule type" value="Genomic_DNA"/>
</dbReference>
<keyword evidence="2" id="KW-1185">Reference proteome</keyword>
<comment type="caution">
    <text evidence="1">The sequence shown here is derived from an EMBL/GenBank/DDBJ whole genome shotgun (WGS) entry which is preliminary data.</text>
</comment>
<reference evidence="2" key="1">
    <citation type="journal article" date="2019" name="Int. J. Syst. Evol. Microbiol.">
        <title>The Global Catalogue of Microorganisms (GCM) 10K type strain sequencing project: providing services to taxonomists for standard genome sequencing and annotation.</title>
        <authorList>
            <consortium name="The Broad Institute Genomics Platform"/>
            <consortium name="The Broad Institute Genome Sequencing Center for Infectious Disease"/>
            <person name="Wu L."/>
            <person name="Ma J."/>
        </authorList>
    </citation>
    <scope>NUCLEOTIDE SEQUENCE [LARGE SCALE GENOMIC DNA]</scope>
    <source>
        <strain evidence="2">CGMCC 1.15399</strain>
    </source>
</reference>
<name>A0ABW4GQT6_9ACTN</name>
<gene>
    <name evidence="1" type="ORF">ACFSJ0_48760</name>
</gene>